<proteinExistence type="predicted"/>
<feature type="domain" description="ACT" evidence="1">
    <location>
        <begin position="10"/>
        <end position="85"/>
    </location>
</feature>
<dbReference type="PANTHER" id="PTHR34875">
    <property type="entry name" value="UPF0237 PROTEIN MJ1558"/>
    <property type="match status" value="1"/>
</dbReference>
<organism evidence="2">
    <name type="scientific">Candidatus Thiocaldithrix dubininis</name>
    <dbReference type="NCBI Taxonomy" id="3080823"/>
    <lineage>
        <taxon>Bacteria</taxon>
        <taxon>Pseudomonadati</taxon>
        <taxon>Pseudomonadota</taxon>
        <taxon>Gammaproteobacteria</taxon>
        <taxon>Thiotrichales</taxon>
        <taxon>Thiotrichaceae</taxon>
        <taxon>Candidatus Thiocaldithrix</taxon>
    </lineage>
</organism>
<dbReference type="Pfam" id="PF01842">
    <property type="entry name" value="ACT"/>
    <property type="match status" value="1"/>
</dbReference>
<dbReference type="AlphaFoldDB" id="A0AA95H2J4"/>
<sequence>MPHTRKHWYMLTLVGQDAPGIVAGVTHALAEHACNLGETSMIRLGGNFTIMMLVETQLNKHQLTELMQPVAKQLGLRLHIDSVENPDHHRIEPDVLINVHGADRVGIVAQVTERLAQAGLNILDLSSEVGGTSEQPFYIMSITGQANQGIETLEQALAELRQTGIETHLQTFELMIG</sequence>
<name>A0AA95H2J4_9GAMM</name>
<evidence type="ECO:0000259" key="1">
    <source>
        <dbReference type="PROSITE" id="PS51671"/>
    </source>
</evidence>
<dbReference type="Proteomes" id="UP001300672">
    <property type="component" value="Chromosome"/>
</dbReference>
<dbReference type="InterPro" id="IPR002912">
    <property type="entry name" value="ACT_dom"/>
</dbReference>
<gene>
    <name evidence="2" type="ORF">QJT80_09885</name>
</gene>
<dbReference type="InterPro" id="IPR050990">
    <property type="entry name" value="UPF0237/GcvR_regulator"/>
</dbReference>
<dbReference type="PANTHER" id="PTHR34875:SF6">
    <property type="entry name" value="UPF0237 PROTEIN MJ1558"/>
    <property type="match status" value="1"/>
</dbReference>
<feature type="domain" description="ACT" evidence="1">
    <location>
        <begin position="96"/>
        <end position="174"/>
    </location>
</feature>
<dbReference type="Pfam" id="PF13740">
    <property type="entry name" value="ACT_6"/>
    <property type="match status" value="1"/>
</dbReference>
<dbReference type="PROSITE" id="PS51671">
    <property type="entry name" value="ACT"/>
    <property type="match status" value="2"/>
</dbReference>
<protein>
    <submittedName>
        <fullName evidence="2">ACT domain-containing protein</fullName>
    </submittedName>
</protein>
<dbReference type="Gene3D" id="3.30.70.260">
    <property type="match status" value="2"/>
</dbReference>
<reference evidence="2" key="1">
    <citation type="journal article" date="2023" name="Int. J. Mol. Sci.">
        <title>Metagenomics Revealed a New Genus 'Candidatus Thiocaldithrix dubininis' gen. nov., sp. nov. and a New Species 'Candidatus Thiothrix putei' sp. nov. in the Family Thiotrichaceae, Some Members of Which Have Traits of Both Na+- and H+-Motive Energetics.</title>
        <authorList>
            <person name="Ravin N.V."/>
            <person name="Muntyan M.S."/>
            <person name="Smolyakov D.D."/>
            <person name="Rudenko T.S."/>
            <person name="Beletsky A.V."/>
            <person name="Mardanov A.V."/>
            <person name="Grabovich M.Y."/>
        </authorList>
    </citation>
    <scope>NUCLEOTIDE SEQUENCE</scope>
    <source>
        <strain evidence="2">GKL-01</strain>
    </source>
</reference>
<reference evidence="2" key="2">
    <citation type="submission" date="2023-04" db="EMBL/GenBank/DDBJ databases">
        <authorList>
            <person name="Beletskiy A.V."/>
            <person name="Mardanov A.V."/>
            <person name="Ravin N.V."/>
        </authorList>
    </citation>
    <scope>NUCLEOTIDE SEQUENCE</scope>
    <source>
        <strain evidence="2">GKL-01</strain>
    </source>
</reference>
<dbReference type="SUPFAM" id="SSF55021">
    <property type="entry name" value="ACT-like"/>
    <property type="match status" value="2"/>
</dbReference>
<dbReference type="KEGG" id="tdu:QJT80_09885"/>
<evidence type="ECO:0000313" key="2">
    <source>
        <dbReference type="EMBL" id="WGZ89811.1"/>
    </source>
</evidence>
<dbReference type="EMBL" id="CP124755">
    <property type="protein sequence ID" value="WGZ89811.1"/>
    <property type="molecule type" value="Genomic_DNA"/>
</dbReference>
<dbReference type="InterPro" id="IPR045865">
    <property type="entry name" value="ACT-like_dom_sf"/>
</dbReference>
<accession>A0AA95H2J4</accession>